<dbReference type="Pfam" id="PF05641">
    <property type="entry name" value="Agenet"/>
    <property type="match status" value="1"/>
</dbReference>
<feature type="region of interest" description="Disordered" evidence="1">
    <location>
        <begin position="1768"/>
        <end position="1798"/>
    </location>
</feature>
<dbReference type="GO" id="GO:0006384">
    <property type="term" value="P:transcription initiation at RNA polymerase III promoter"/>
    <property type="evidence" value="ECO:0007669"/>
    <property type="project" value="InterPro"/>
</dbReference>
<reference evidence="3 4" key="1">
    <citation type="journal article" date="2014" name="Nat. Commun.">
        <title>Klebsormidium flaccidum genome reveals primary factors for plant terrestrial adaptation.</title>
        <authorList>
            <person name="Hori K."/>
            <person name="Maruyama F."/>
            <person name="Fujisawa T."/>
            <person name="Togashi T."/>
            <person name="Yamamoto N."/>
            <person name="Seo M."/>
            <person name="Sato S."/>
            <person name="Yamada T."/>
            <person name="Mori H."/>
            <person name="Tajima N."/>
            <person name="Moriyama T."/>
            <person name="Ikeuchi M."/>
            <person name="Watanabe M."/>
            <person name="Wada H."/>
            <person name="Kobayashi K."/>
            <person name="Saito M."/>
            <person name="Masuda T."/>
            <person name="Sasaki-Sekimoto Y."/>
            <person name="Mashiguchi K."/>
            <person name="Awai K."/>
            <person name="Shimojima M."/>
            <person name="Masuda S."/>
            <person name="Iwai M."/>
            <person name="Nobusawa T."/>
            <person name="Narise T."/>
            <person name="Kondo S."/>
            <person name="Saito H."/>
            <person name="Sato R."/>
            <person name="Murakawa M."/>
            <person name="Ihara Y."/>
            <person name="Oshima-Yamada Y."/>
            <person name="Ohtaka K."/>
            <person name="Satoh M."/>
            <person name="Sonobe K."/>
            <person name="Ishii M."/>
            <person name="Ohtani R."/>
            <person name="Kanamori-Sato M."/>
            <person name="Honoki R."/>
            <person name="Miyazaki D."/>
            <person name="Mochizuki H."/>
            <person name="Umetsu J."/>
            <person name="Higashi K."/>
            <person name="Shibata D."/>
            <person name="Kamiya Y."/>
            <person name="Sato N."/>
            <person name="Nakamura Y."/>
            <person name="Tabata S."/>
            <person name="Ida S."/>
            <person name="Kurokawa K."/>
            <person name="Ohta H."/>
        </authorList>
    </citation>
    <scope>NUCLEOTIDE SEQUENCE [LARGE SCALE GENOMIC DNA]</scope>
    <source>
        <strain evidence="3 4">NIES-2285</strain>
    </source>
</reference>
<feature type="region of interest" description="Disordered" evidence="1">
    <location>
        <begin position="1050"/>
        <end position="1183"/>
    </location>
</feature>
<feature type="region of interest" description="Disordered" evidence="1">
    <location>
        <begin position="1545"/>
        <end position="1596"/>
    </location>
</feature>
<feature type="compositionally biased region" description="Basic and acidic residues" evidence="1">
    <location>
        <begin position="1768"/>
        <end position="1777"/>
    </location>
</feature>
<feature type="compositionally biased region" description="Basic residues" evidence="1">
    <location>
        <begin position="764"/>
        <end position="781"/>
    </location>
</feature>
<feature type="domain" description="Agenet" evidence="2">
    <location>
        <begin position="690"/>
        <end position="750"/>
    </location>
</feature>
<dbReference type="SMART" id="SM00320">
    <property type="entry name" value="WD40"/>
    <property type="match status" value="3"/>
</dbReference>
<sequence>MMEQVVCLDTTALVAVPVFPNSVRWSEENLLAAAAGHLVTILDPSSLSGPRGYITLPQGPKQDIGEISDEDSTKPSVFPLKLRKETQTHIRSIDWSPQGFAPDAGCLLAVCTSAHDVRIFRRPISELTSEWIEVANISALYHGHCTATGFADAAKKALQYAKEDTVSVPEATWQFRRGWQTKPMNQHRKPKPKIERAPKVKKEKAAPKAKQLPITKGAVVDKTKGENAALASEESEGANLTVEKTAGEADARNQGAGEGSGGAPSTTGVVKGDELQQANMETEVVGKGEEPRIAGTTADEPESLLKGGATPPRNVLGLEAMGELHRDGDGSSAREEVGRREGLILDEAHASDGPIDALEGQKTEKLRSQGGTGAPGSGDRETEDLLFGEKFLDGVRLTDMLMGAETGKTGGLGELEGGAKGREADGPGESMEKPSASAKEEANALKKAGKARRAEQSGNERAAGLVESNDEPDKTRGRRGRKRTREMESTGDASPRATRRRSTRQKVEGVKERSQGENSGDESRGVDATVVAAVDKRGGRKKQGGRPTEQEGAADSERAQGSAVWGKPEGAPTVEREPVLGEAGSSEKGGRSEKGGVTKEADRGGDKDAVEAGGGGAPLREPLDAGTAEDRGRSGTSADTALETLSKTGQDAGGPGGSPDQLPDVANTSSEPSPPTWQLGSVSGPVLSTDAVGVGTRVEVLQTEEGLAGAWFAGMVVSLGARKKAQVEYDELLENEETGEKLREWIPLQPVATVGVGGLAAKAAGKRKGGKRVKVTQRRKKKDDTAETAPAEQTGTSKSQTRPRIRPETSRVDKAGQAYAAGDYVEVFIDDAWWEGLVVGCKPGGPASVYFPGDGNVQIFELGRLRLAWGFRGLGRGWAPLASTVSEEATKPAARRRVTKKVKEELLEDAPAEPRKKGVKVGGKKVRQRKKAAAAEPLTTGGLKLPKVENEEEYGFAALGREEKAALVREHERLAGVLCERFRVLREGAPAEALPEYQEGEHLKGRDKEILEQALAEMVAQEGDQLNAARLTVKELVKLGRQHIRRKVVITRKPKPEVKQEPMVNEGTALGPRKRKRINYATLGGDDDLEDEPKAESSRKGKRKKLAPVDEDEEFQARSKPESDSDSDIILATKTAQKKGGKRRSEAAIARNREQSRQRYQKKREGSKGESKRLAKAKTEHAPGSEVIPAATFAARSDLLAALTVAWSPKCHGGRTPGGAFTVLAVGSMSGHVALWKVAQPLEYGASNAAAPSVASLGTLLPHDSWVSALGWAYRQGPVGMGEGALESEESEQGLDSQGLLILGTGSSDGSVRLWSVAMYESASGGAPPVIQPAGQVCAPSGEVVSSLSLRVDADVIRVAAARGAGELLIWQGPVPTRGSVSQGGLTPKVTSARPSGQPLMGLGWAAGGEEVCTCSQEGGLQRWQLDGVNSLLPVTLELAAGDRQFGLSVPTPGLMRGYTGLALSPNGLAIAGVRTLALGALDTMYQTKAMRGALQLSLCGRGGIKPGLGKRPRGKLSATAEAAIQALAAGREKPLEKRDWLDEFLTPADSTDQPGESSKAKGKEGEEDEALGRGKAVGEDSQAEDERRRSAAEKLTSEVVRSVERILRSGGPVVLWDVMAALKEVGVDALRQVLAVVRKAARGKEPGRGTSSSGGLQSAREAGTGLRKDAGSARQRETENGAVETREPEPELQKKDLRHGENLAGAEDGLSQNQEGEAAIRLQDENAASVVGNGVEGFSLEAEGTARRALQVLNVLLLKLGATLDSKHGDEDRALRPEPSGGAGTANHVEPSTTRGDTQSVGLLHQELNRQLAANHPGGNAWQAELRQTETELRMRLAESLLARLKESSGPVTGTTVTSAFLWADWARAKGAPAGPRLQKLADDFYIVCGIRLPSLEEASVAREVCPFCSSPVLLDSPDTARCSQAGVPGTSTRPGVKGHKFKRCMVTMLIQSSLASWQCSCCRRIRTDAPFDSGRQPLCGFCGVLMHRPLPEPFLRPALCG</sequence>
<feature type="compositionally biased region" description="Basic and acidic residues" evidence="1">
    <location>
        <begin position="1667"/>
        <end position="1696"/>
    </location>
</feature>
<dbReference type="InterPro" id="IPR014002">
    <property type="entry name" value="Agenet_dom_plant"/>
</dbReference>
<name>A0A1Y1I986_KLENI</name>
<dbReference type="InterPro" id="IPR001680">
    <property type="entry name" value="WD40_rpt"/>
</dbReference>
<feature type="region of interest" description="Disordered" evidence="1">
    <location>
        <begin position="182"/>
        <end position="210"/>
    </location>
</feature>
<dbReference type="OrthoDB" id="6021743at2759"/>
<feature type="compositionally biased region" description="Basic and acidic residues" evidence="1">
    <location>
        <begin position="505"/>
        <end position="525"/>
    </location>
</feature>
<feature type="compositionally biased region" description="Basic and acidic residues" evidence="1">
    <location>
        <begin position="1559"/>
        <end position="1596"/>
    </location>
</feature>
<dbReference type="GO" id="GO:0004402">
    <property type="term" value="F:histone acetyltransferase activity"/>
    <property type="evidence" value="ECO:0007669"/>
    <property type="project" value="InterPro"/>
</dbReference>
<keyword evidence="4" id="KW-1185">Reference proteome</keyword>
<evidence type="ECO:0000313" key="4">
    <source>
        <dbReference type="Proteomes" id="UP000054558"/>
    </source>
</evidence>
<feature type="region of interest" description="Disordered" evidence="1">
    <location>
        <begin position="913"/>
        <end position="933"/>
    </location>
</feature>
<organism evidence="3 4">
    <name type="scientific">Klebsormidium nitens</name>
    <name type="common">Green alga</name>
    <name type="synonym">Ulothrix nitens</name>
    <dbReference type="NCBI Taxonomy" id="105231"/>
    <lineage>
        <taxon>Eukaryota</taxon>
        <taxon>Viridiplantae</taxon>
        <taxon>Streptophyta</taxon>
        <taxon>Klebsormidiophyceae</taxon>
        <taxon>Klebsormidiales</taxon>
        <taxon>Klebsormidiaceae</taxon>
        <taxon>Klebsormidium</taxon>
    </lineage>
</organism>
<feature type="domain" description="Agenet" evidence="2">
    <location>
        <begin position="817"/>
        <end position="873"/>
    </location>
</feature>
<feature type="region of interest" description="Disordered" evidence="1">
    <location>
        <begin position="1642"/>
        <end position="1696"/>
    </location>
</feature>
<dbReference type="PANTHER" id="PTHR15496:SF2">
    <property type="entry name" value="GENERAL TRANSCRIPTION FACTOR 3C POLYPEPTIDE 4"/>
    <property type="match status" value="1"/>
</dbReference>
<dbReference type="Gene3D" id="2.130.10.10">
    <property type="entry name" value="YVTN repeat-like/Quinoprotein amine dehydrogenase"/>
    <property type="match status" value="1"/>
</dbReference>
<evidence type="ECO:0000259" key="2">
    <source>
        <dbReference type="SMART" id="SM00743"/>
    </source>
</evidence>
<feature type="compositionally biased region" description="Polar residues" evidence="1">
    <location>
        <begin position="666"/>
        <end position="681"/>
    </location>
</feature>
<dbReference type="CDD" id="cd20403">
    <property type="entry name" value="Tudor_Agenet_FMRP-like_rpt2"/>
    <property type="match status" value="1"/>
</dbReference>
<feature type="compositionally biased region" description="Basic and acidic residues" evidence="1">
    <location>
        <begin position="192"/>
        <end position="206"/>
    </location>
</feature>
<feature type="compositionally biased region" description="Polar residues" evidence="1">
    <location>
        <begin position="791"/>
        <end position="802"/>
    </location>
</feature>
<feature type="compositionally biased region" description="Polar residues" evidence="1">
    <location>
        <begin position="634"/>
        <end position="649"/>
    </location>
</feature>
<feature type="compositionally biased region" description="Basic and acidic residues" evidence="1">
    <location>
        <begin position="588"/>
        <end position="610"/>
    </location>
</feature>
<gene>
    <name evidence="3" type="ORF">KFL_003320060</name>
</gene>
<dbReference type="InterPro" id="IPR024761">
    <property type="entry name" value="TFIIIC_delta_N"/>
</dbReference>
<feature type="region of interest" description="Disordered" evidence="1">
    <location>
        <begin position="280"/>
        <end position="315"/>
    </location>
</feature>
<dbReference type="InterPro" id="IPR008395">
    <property type="entry name" value="Agenet-like_dom"/>
</dbReference>
<dbReference type="SMART" id="SM00743">
    <property type="entry name" value="Agenet"/>
    <property type="match status" value="2"/>
</dbReference>
<dbReference type="InterPro" id="IPR036322">
    <property type="entry name" value="WD40_repeat_dom_sf"/>
</dbReference>
<feature type="region of interest" description="Disordered" evidence="1">
    <location>
        <begin position="405"/>
        <end position="686"/>
    </location>
</feature>
<proteinExistence type="predicted"/>
<evidence type="ECO:0000313" key="3">
    <source>
        <dbReference type="EMBL" id="GAQ87113.1"/>
    </source>
</evidence>
<evidence type="ECO:0000256" key="1">
    <source>
        <dbReference type="SAM" id="MobiDB-lite"/>
    </source>
</evidence>
<dbReference type="SUPFAM" id="SSF50978">
    <property type="entry name" value="WD40 repeat-like"/>
    <property type="match status" value="1"/>
</dbReference>
<dbReference type="OMA" id="ARCEDEM"/>
<dbReference type="GO" id="GO:0000127">
    <property type="term" value="C:transcription factor TFIIIC complex"/>
    <property type="evidence" value="ECO:0000318"/>
    <property type="project" value="GO_Central"/>
</dbReference>
<dbReference type="CDD" id="cd20405">
    <property type="entry name" value="Tudor_Agenet_AtDUF_rpt1_3"/>
    <property type="match status" value="1"/>
</dbReference>
<dbReference type="InterPro" id="IPR015943">
    <property type="entry name" value="WD40/YVTN_repeat-like_dom_sf"/>
</dbReference>
<dbReference type="EMBL" id="DF237281">
    <property type="protein sequence ID" value="GAQ87113.1"/>
    <property type="molecule type" value="Genomic_DNA"/>
</dbReference>
<protein>
    <submittedName>
        <fullName evidence="3">Transducin/WD40 repeat-like superfamily protein</fullName>
    </submittedName>
</protein>
<dbReference type="PANTHER" id="PTHR15496">
    <property type="entry name" value="GENERAL TRANSCRIPTION FACTOR 3C POLYPEPTIDE 4 FAMILY"/>
    <property type="match status" value="1"/>
</dbReference>
<feature type="compositionally biased region" description="Basic and acidic residues" evidence="1">
    <location>
        <begin position="1143"/>
        <end position="1183"/>
    </location>
</feature>
<feature type="compositionally biased region" description="Basic residues" evidence="1">
    <location>
        <begin position="917"/>
        <end position="932"/>
    </location>
</feature>
<feature type="region of interest" description="Disordered" evidence="1">
    <location>
        <begin position="345"/>
        <end position="384"/>
    </location>
</feature>
<dbReference type="Proteomes" id="UP000054558">
    <property type="component" value="Unassembled WGS sequence"/>
</dbReference>
<dbReference type="InterPro" id="IPR044230">
    <property type="entry name" value="GTF3C4"/>
</dbReference>
<accession>A0A1Y1I986</accession>
<feature type="region of interest" description="Disordered" evidence="1">
    <location>
        <begin position="763"/>
        <end position="813"/>
    </location>
</feature>
<dbReference type="Pfam" id="PF12657">
    <property type="entry name" value="TFIIIC_delta"/>
    <property type="match status" value="1"/>
</dbReference>